<dbReference type="GO" id="GO:0008270">
    <property type="term" value="F:zinc ion binding"/>
    <property type="evidence" value="ECO:0007669"/>
    <property type="project" value="UniProtKB-KW"/>
</dbReference>
<dbReference type="Gene3D" id="4.10.60.10">
    <property type="entry name" value="Zinc finger, CCHC-type"/>
    <property type="match status" value="1"/>
</dbReference>
<feature type="compositionally biased region" description="Low complexity" evidence="2">
    <location>
        <begin position="126"/>
        <end position="143"/>
    </location>
</feature>
<dbReference type="OrthoDB" id="127720at2759"/>
<gene>
    <name evidence="4" type="ORF">Plil01_001697400</name>
</gene>
<feature type="compositionally biased region" description="Low complexity" evidence="2">
    <location>
        <begin position="110"/>
        <end position="119"/>
    </location>
</feature>
<evidence type="ECO:0000259" key="3">
    <source>
        <dbReference type="PROSITE" id="PS50158"/>
    </source>
</evidence>
<name>A0A9W6XTL5_9STRA</name>
<dbReference type="Pfam" id="PF00098">
    <property type="entry name" value="zf-CCHC"/>
    <property type="match status" value="1"/>
</dbReference>
<feature type="region of interest" description="Disordered" evidence="2">
    <location>
        <begin position="93"/>
        <end position="159"/>
    </location>
</feature>
<protein>
    <submittedName>
        <fullName evidence="4">Unnamed protein product</fullName>
    </submittedName>
</protein>
<accession>A0A9W6XTL5</accession>
<keyword evidence="1" id="KW-0862">Zinc</keyword>
<reference evidence="4" key="1">
    <citation type="submission" date="2023-04" db="EMBL/GenBank/DDBJ databases">
        <title>Phytophthora lilii NBRC 32176.</title>
        <authorList>
            <person name="Ichikawa N."/>
            <person name="Sato H."/>
            <person name="Tonouchi N."/>
        </authorList>
    </citation>
    <scope>NUCLEOTIDE SEQUENCE</scope>
    <source>
        <strain evidence="4">NBRC 32176</strain>
    </source>
</reference>
<dbReference type="AlphaFoldDB" id="A0A9W6XTL5"/>
<comment type="caution">
    <text evidence="4">The sequence shown here is derived from an EMBL/GenBank/DDBJ whole genome shotgun (WGS) entry which is preliminary data.</text>
</comment>
<evidence type="ECO:0000313" key="4">
    <source>
        <dbReference type="EMBL" id="GMF45026.1"/>
    </source>
</evidence>
<dbReference type="SMART" id="SM00343">
    <property type="entry name" value="ZnF_C2HC"/>
    <property type="match status" value="1"/>
</dbReference>
<evidence type="ECO:0000313" key="5">
    <source>
        <dbReference type="Proteomes" id="UP001165083"/>
    </source>
</evidence>
<dbReference type="GO" id="GO:0003676">
    <property type="term" value="F:nucleic acid binding"/>
    <property type="evidence" value="ECO:0007669"/>
    <property type="project" value="InterPro"/>
</dbReference>
<organism evidence="4 5">
    <name type="scientific">Phytophthora lilii</name>
    <dbReference type="NCBI Taxonomy" id="2077276"/>
    <lineage>
        <taxon>Eukaryota</taxon>
        <taxon>Sar</taxon>
        <taxon>Stramenopiles</taxon>
        <taxon>Oomycota</taxon>
        <taxon>Peronosporomycetes</taxon>
        <taxon>Peronosporales</taxon>
        <taxon>Peronosporaceae</taxon>
        <taxon>Phytophthora</taxon>
    </lineage>
</organism>
<feature type="domain" description="CCHC-type" evidence="3">
    <location>
        <begin position="153"/>
        <end position="167"/>
    </location>
</feature>
<sequence length="175" mass="19419">MGSWQTRLRCETVVKADFDFKLLTKMYDLQEMGSQQEYTSKFMLLLSQATFEMPEVVKRWLYQQHLRADTNAYICQNIPTSLQDTIEHAQRFEDARKSSRPRQMSGSPSAKGQGRLQRQGRGRGAGNAQAHMAQQSTSSSPTPNTGPTPSPTCFTCGVVGHKSPDCPTKASGANN</sequence>
<dbReference type="Proteomes" id="UP001165083">
    <property type="component" value="Unassembled WGS sequence"/>
</dbReference>
<evidence type="ECO:0000256" key="1">
    <source>
        <dbReference type="PROSITE-ProRule" id="PRU00047"/>
    </source>
</evidence>
<dbReference type="PROSITE" id="PS50158">
    <property type="entry name" value="ZF_CCHC"/>
    <property type="match status" value="1"/>
</dbReference>
<dbReference type="EMBL" id="BSXW01003128">
    <property type="protein sequence ID" value="GMF45026.1"/>
    <property type="molecule type" value="Genomic_DNA"/>
</dbReference>
<keyword evidence="1" id="KW-0479">Metal-binding</keyword>
<dbReference type="InterPro" id="IPR036875">
    <property type="entry name" value="Znf_CCHC_sf"/>
</dbReference>
<evidence type="ECO:0000256" key="2">
    <source>
        <dbReference type="SAM" id="MobiDB-lite"/>
    </source>
</evidence>
<dbReference type="SUPFAM" id="SSF57756">
    <property type="entry name" value="Retrovirus zinc finger-like domains"/>
    <property type="match status" value="1"/>
</dbReference>
<dbReference type="InterPro" id="IPR001878">
    <property type="entry name" value="Znf_CCHC"/>
</dbReference>
<keyword evidence="1" id="KW-0863">Zinc-finger</keyword>
<proteinExistence type="predicted"/>
<keyword evidence="5" id="KW-1185">Reference proteome</keyword>